<proteinExistence type="predicted"/>
<reference evidence="2 3" key="1">
    <citation type="journal article" date="2019" name="Commun. Biol.">
        <title>The bagworm genome reveals a unique fibroin gene that provides high tensile strength.</title>
        <authorList>
            <person name="Kono N."/>
            <person name="Nakamura H."/>
            <person name="Ohtoshi R."/>
            <person name="Tomita M."/>
            <person name="Numata K."/>
            <person name="Arakawa K."/>
        </authorList>
    </citation>
    <scope>NUCLEOTIDE SEQUENCE [LARGE SCALE GENOMIC DNA]</scope>
</reference>
<organism evidence="2 3">
    <name type="scientific">Eumeta variegata</name>
    <name type="common">Bagworm moth</name>
    <name type="synonym">Eumeta japonica</name>
    <dbReference type="NCBI Taxonomy" id="151549"/>
    <lineage>
        <taxon>Eukaryota</taxon>
        <taxon>Metazoa</taxon>
        <taxon>Ecdysozoa</taxon>
        <taxon>Arthropoda</taxon>
        <taxon>Hexapoda</taxon>
        <taxon>Insecta</taxon>
        <taxon>Pterygota</taxon>
        <taxon>Neoptera</taxon>
        <taxon>Endopterygota</taxon>
        <taxon>Lepidoptera</taxon>
        <taxon>Glossata</taxon>
        <taxon>Ditrysia</taxon>
        <taxon>Tineoidea</taxon>
        <taxon>Psychidae</taxon>
        <taxon>Oiketicinae</taxon>
        <taxon>Eumeta</taxon>
    </lineage>
</organism>
<comment type="caution">
    <text evidence="2">The sequence shown here is derived from an EMBL/GenBank/DDBJ whole genome shotgun (WGS) entry which is preliminary data.</text>
</comment>
<keyword evidence="3" id="KW-1185">Reference proteome</keyword>
<evidence type="ECO:0000256" key="1">
    <source>
        <dbReference type="SAM" id="MobiDB-lite"/>
    </source>
</evidence>
<name>A0A4C1W9E4_EUMVA</name>
<feature type="region of interest" description="Disordered" evidence="1">
    <location>
        <begin position="42"/>
        <end position="64"/>
    </location>
</feature>
<sequence>MECPQACEWRGHGSDGACGVCGQLRPVLQHEQAVPQHVRAVGPQTADEVRAQTAGGGPERRHAVDAESVAVDGCDRSAGRTSIETGMINTRLLRWALWIVKVNRENTESGEGCMHFKKEMAEKHVERLPEVVGRHRDPMARPARYQDRFALMSSRHMKHEEPILIILLAVTHDSAHVN</sequence>
<gene>
    <name evidence="2" type="ORF">EVAR_36955_1</name>
</gene>
<dbReference type="EMBL" id="BGZK01000496">
    <property type="protein sequence ID" value="GBP47132.1"/>
    <property type="molecule type" value="Genomic_DNA"/>
</dbReference>
<protein>
    <submittedName>
        <fullName evidence="2">Uncharacterized protein</fullName>
    </submittedName>
</protein>
<dbReference type="Proteomes" id="UP000299102">
    <property type="component" value="Unassembled WGS sequence"/>
</dbReference>
<evidence type="ECO:0000313" key="3">
    <source>
        <dbReference type="Proteomes" id="UP000299102"/>
    </source>
</evidence>
<dbReference type="AlphaFoldDB" id="A0A4C1W9E4"/>
<evidence type="ECO:0000313" key="2">
    <source>
        <dbReference type="EMBL" id="GBP47132.1"/>
    </source>
</evidence>
<accession>A0A4C1W9E4</accession>